<evidence type="ECO:0000256" key="1">
    <source>
        <dbReference type="ARBA" id="ARBA00010948"/>
    </source>
</evidence>
<dbReference type="Pfam" id="PF26103">
    <property type="entry name" value="TPR_Epg5"/>
    <property type="match status" value="1"/>
</dbReference>
<evidence type="ECO:0000313" key="6">
    <source>
        <dbReference type="EMBL" id="KAH8359324.1"/>
    </source>
</evidence>
<dbReference type="Pfam" id="PF26106">
    <property type="entry name" value="TPR_Epg5_C"/>
    <property type="match status" value="1"/>
</dbReference>
<feature type="region of interest" description="Disordered" evidence="3">
    <location>
        <begin position="1"/>
        <end position="45"/>
    </location>
</feature>
<feature type="domain" description="Epg5-like central TPR repeats" evidence="4">
    <location>
        <begin position="1603"/>
        <end position="2000"/>
    </location>
</feature>
<dbReference type="InterPro" id="IPR059030">
    <property type="entry name" value="TPR_Epg5_mid"/>
</dbReference>
<comment type="caution">
    <text evidence="6">The sequence shown here is derived from an EMBL/GenBank/DDBJ whole genome shotgun (WGS) entry which is preliminary data.</text>
</comment>
<dbReference type="PANTHER" id="PTHR31139">
    <property type="entry name" value="ECTOPIC P GRANULES PROTEIN 5 HOMOLOG"/>
    <property type="match status" value="1"/>
</dbReference>
<dbReference type="EMBL" id="JAJJHW010003409">
    <property type="protein sequence ID" value="KAH8359324.1"/>
    <property type="molecule type" value="Genomic_DNA"/>
</dbReference>
<organism evidence="6 7">
    <name type="scientific">Drosophila rubida</name>
    <dbReference type="NCBI Taxonomy" id="30044"/>
    <lineage>
        <taxon>Eukaryota</taxon>
        <taxon>Metazoa</taxon>
        <taxon>Ecdysozoa</taxon>
        <taxon>Arthropoda</taxon>
        <taxon>Hexapoda</taxon>
        <taxon>Insecta</taxon>
        <taxon>Pterygota</taxon>
        <taxon>Neoptera</taxon>
        <taxon>Endopterygota</taxon>
        <taxon>Diptera</taxon>
        <taxon>Brachycera</taxon>
        <taxon>Muscomorpha</taxon>
        <taxon>Ephydroidea</taxon>
        <taxon>Drosophilidae</taxon>
        <taxon>Drosophila</taxon>
    </lineage>
</organism>
<accession>A0AAD4JTI2</accession>
<feature type="domain" description="Epg5-like TPR" evidence="5">
    <location>
        <begin position="1170"/>
        <end position="1352"/>
    </location>
</feature>
<keyword evidence="7" id="KW-1185">Reference proteome</keyword>
<comment type="similarity">
    <text evidence="1">Belongs to the EPG5 family.</text>
</comment>
<feature type="non-terminal residue" evidence="6">
    <location>
        <position position="2490"/>
    </location>
</feature>
<name>A0AAD4JTI2_9MUSC</name>
<evidence type="ECO:0000256" key="2">
    <source>
        <dbReference type="ARBA" id="ARBA00023006"/>
    </source>
</evidence>
<evidence type="ECO:0000313" key="7">
    <source>
        <dbReference type="Proteomes" id="UP001200034"/>
    </source>
</evidence>
<feature type="region of interest" description="Disordered" evidence="3">
    <location>
        <begin position="76"/>
        <end position="118"/>
    </location>
</feature>
<dbReference type="InterPro" id="IPR058750">
    <property type="entry name" value="TPR_Epg5"/>
</dbReference>
<dbReference type="Proteomes" id="UP001200034">
    <property type="component" value="Unassembled WGS sequence"/>
</dbReference>
<dbReference type="GO" id="GO:0005737">
    <property type="term" value="C:cytoplasm"/>
    <property type="evidence" value="ECO:0007669"/>
    <property type="project" value="TreeGrafter"/>
</dbReference>
<evidence type="ECO:0000259" key="4">
    <source>
        <dbReference type="Pfam" id="PF26103"/>
    </source>
</evidence>
<dbReference type="PANTHER" id="PTHR31139:SF4">
    <property type="entry name" value="ECTOPIC P GRANULES PROTEIN 5 HOMOLOG"/>
    <property type="match status" value="1"/>
</dbReference>
<feature type="compositionally biased region" description="Polar residues" evidence="3">
    <location>
        <begin position="86"/>
        <end position="102"/>
    </location>
</feature>
<dbReference type="GO" id="GO:0097352">
    <property type="term" value="P:autophagosome maturation"/>
    <property type="evidence" value="ECO:0007669"/>
    <property type="project" value="TreeGrafter"/>
</dbReference>
<proteinExistence type="inferred from homology"/>
<gene>
    <name evidence="6" type="ORF">KR093_005825</name>
</gene>
<keyword evidence="2" id="KW-0072">Autophagy</keyword>
<evidence type="ECO:0008006" key="8">
    <source>
        <dbReference type="Google" id="ProtNLM"/>
    </source>
</evidence>
<evidence type="ECO:0000256" key="3">
    <source>
        <dbReference type="SAM" id="MobiDB-lite"/>
    </source>
</evidence>
<sequence length="2490" mass="285925">KTKKQSVSNEHQRQVEEEEHDELSTSRSHEYENSNEQRHEANASSLLEEFERVAALASSGNNKAEAIISHDCCISSDVDPDMITTPPATSTASEQENLSSEVEVQVEATPSAPDAPASSGLLLQYPNLQPMRLTNALIEEQQAKVVYMPQVARLPGCALTNSNLKPFSSEQLREYYQCPDLELAKHFELEFLMNTLLESSETDPLYLELQEYYNLQGKLSSNLHDIKQRRKECQETQQQVWIREPVTRTFSGHCQDNNLVYESETYDRIKVDPIKLEIASATLTSLYDLVCHTYTTNLIKTKTSKVRIDQLINELCSYSVDPLASIELHEQLDDSTLQCVARLRRAIGILFCFVRRPSPNAQFDADLKLWLRKLVALQLLLATKEDHWFLLFNILRCPNGVGLWAAEFLQLPGMAQRQSKPKGTQPNELPLALNSPELNHCVAVLQILLLPIKKRNEYLKSHAQAQSELSEATGASERWTVVDSDGEDTLTPTGECVGVKEGDLIALLNQLPFDKLFTSVMCIETFLEDFIIEPDMITPQRMLTVVAFFAQLVETLGEGMLTYNNERYKQLAKRLGRLVRHTLQYVADYHELFLHNNLPKSQEMCDRIELELQALLMRACSYIYRSRNLGTWQYFTTLPYRTLNADIIWHLFYYLNVGFPSDLSAKISTDMEIVYQTEFWSKFDMANADVSPEDMFYLLQAFFEMANERDLTKDEPLIRIICLTIFQIGFIHQGTREYCYKTARDMLVNITLAYEELMECILLQLRTRFAETENAAYLFKALPLENWRPTMNSFELLSNWLLHFDYQAPENQLARVIIGHLNWGFDDGGRFYLPHNIHVRMACLVTEAITKHTPEVIGASGISESVRQVSSLIDSTQTSREQFTNWCWRMVSVLRLHLMDQSTESVKRTLQHPTEPLLFVPDLQRLEMIWQGVSEQRPLALYVGVLVSLHGHSIPVICQHGFELLQQLISDHRHAAVIRCLELIIPLFLETPDTLANCESFQKLLITLLNADRTYLKLAKDMVFANSIGPILELLDNMLHHQIVSYTSPPFNVKPLSCFLYSYGLCSPLNLINVWLNCFTALPDWAQNSHVLYLLDKMLCISYQFTDCRVQAVEFFYNYFKDCTDWKSPPKSTGLKGLFGGQANSAVPQIAPQYCWINLVLLDIEFRLQDTRIWPELLRQLANQTVEAALKKTLSLTKTTAYPVKQLVIYKYAQLLSTMDTTHALFPIVCQKFFELYLWRVPVECDVRITNENMGVAEKFYEYNVTLMKTIKTQLKTAEVYYAAIATKRAQEEAAAHMYRSCNKLMKSCALWLEDTQINRFANDATQLPAQYSSDKLRELLNGHVSHWTEFLCLADLRKDQREQADQWTAKIYRTHNYIQLRNPLQPKPRLTPAQRIKNHLATYDKRLPAPNHHQPEQIEKRPIDGKTKAELKRRIQTLNSTANKVHYNTSEMNSLNLNYLERVPALYQMVPYVDTRRKECTSLIFKRNCSQAATIKVEGEHISRNEQIARKQEQNRDRHDKIVEEMLALNVDGFAEALVELGNCITQLVLAQLTNKMATDIGIDIFYHVVHNMNDTTMKFPPTNDCYSQILEQLGVFIQAQQTEHGLKVLKLALQRGDLVELLAGVFVPCSTDAQHFLEMYNFLIESHLKRCDTKILFVLLSKFNLLSWLEAFQPKLSEINRLLMLVLQGLESWSQPDSSLLQDQFRRQLVHIFTYDFPQHYGEVMQLVLDRISDQKLMPVVLLDLLNALLSTANSATLALQSNETQLHELAVDFARRQKLFTLKAATDTLLLFARHFQKERLHHGLHGLYPKHKDYCQPLVMWFTCFGHVLLASAICSYQELLADQISDIVFGSIVDTYAPWLIPYTENTEIGAGAAAHWIRQLSPEQGKILLPWSEAQVDSSKLMIRAFIVSVQQVVQYLPASNKILEHTFAWYVHHFAQSNVARHVLSPLHEGLAQLPWERFLPPAKHIELLYDSLQRFVPESHAMLGHIFIRIDWNAWFGQMQQTPEILSRLFGIFIKMAFEPNIHMHPNTSKILEDAIKYPWHLVEYSELEQLFKWFVSTVEPAIVLRLPNESNYADRAVLDLLCVASAMLPESNAQSALMQATAKRMLYTRSIVRMQRVCGSKHTKLMASKEGQRSFTNAFYQLLQSIDGAISGVSEHRTPEEQRREALNLMLELVAPTQTQSEEISNLHIQTLVRWQQQCAPANPVMCAALPAIGHLNTYIASIYTLLESSIECYFRRSTENAPWHAPSWRGLFEALQMSLPKLELMPVLQGSYFFSMHVFVLYKLEEIKTDGEKITFLQDLTQFLESLKTNPQTEPRLALVWGLIISRGCQILQTSQLIKKPLCMLARHLQIASTKAEGWSDGLLGVIGLKSENITNRRKVLTRCLACIIFSLFPASHELKVPCEEYESGMRELSMLLANKKFTDVKPLIVRAVSILKEQPVPDMRAVPHLICRLIDVFYEQSFLTTIPEVWDCDFKLKAN</sequence>
<protein>
    <recommendedName>
        <fullName evidence="8">Ectopic P granules protein 5 homolog</fullName>
    </recommendedName>
</protein>
<dbReference type="InterPro" id="IPR051436">
    <property type="entry name" value="Autophagy-related_EPG5"/>
</dbReference>
<dbReference type="Pfam" id="PF26573">
    <property type="entry name" value="TPR_Epg5_2"/>
    <property type="match status" value="1"/>
</dbReference>
<feature type="compositionally biased region" description="Basic and acidic residues" evidence="3">
    <location>
        <begin position="22"/>
        <end position="41"/>
    </location>
</feature>
<evidence type="ECO:0000259" key="5">
    <source>
        <dbReference type="Pfam" id="PF26573"/>
    </source>
</evidence>
<reference evidence="6" key="1">
    <citation type="journal article" date="2021" name="Mol. Ecol. Resour.">
        <title>Phylogenomic analyses of the genus Drosophila reveals genomic signals of climate adaptation.</title>
        <authorList>
            <person name="Li F."/>
            <person name="Rane R.V."/>
            <person name="Luria V."/>
            <person name="Xiong Z."/>
            <person name="Chen J."/>
            <person name="Li Z."/>
            <person name="Catullo R.A."/>
            <person name="Griffin P.C."/>
            <person name="Schiffer M."/>
            <person name="Pearce S."/>
            <person name="Lee S.F."/>
            <person name="McElroy K."/>
            <person name="Stocker A."/>
            <person name="Shirriffs J."/>
            <person name="Cockerell F."/>
            <person name="Coppin C."/>
            <person name="Sgro C.M."/>
            <person name="Karger A."/>
            <person name="Cain J.W."/>
            <person name="Weber J.A."/>
            <person name="Santpere G."/>
            <person name="Kirschner M.W."/>
            <person name="Hoffmann A.A."/>
            <person name="Oakeshott J.G."/>
            <person name="Zhang G."/>
        </authorList>
    </citation>
    <scope>NUCLEOTIDE SEQUENCE</scope>
    <source>
        <strain evidence="6">BGI-SZ-2011g</strain>
    </source>
</reference>